<comment type="caution">
    <text evidence="2">The sequence shown here is derived from an EMBL/GenBank/DDBJ whole genome shotgun (WGS) entry which is preliminary data.</text>
</comment>
<accession>A0AAE3DJA8</accession>
<sequence>MFSVRVLAFITAFLLPVFFSGDRLEKTVIAESGVPLSLVFKNECTVPLELYLTAEESQGEVKLLRVQNGQSVMLFSGDSAALGFAEIYIGTLTAEESMTFTVQCGEGGNAKLHIHGEKQKNATGKWIVRASLLFGWGVLAVGGSALLIRRIQNRRKEP</sequence>
<keyword evidence="1" id="KW-0812">Transmembrane</keyword>
<dbReference type="AlphaFoldDB" id="A0AAE3DJA8"/>
<keyword evidence="3" id="KW-1185">Reference proteome</keyword>
<feature type="transmembrane region" description="Helical" evidence="1">
    <location>
        <begin position="126"/>
        <end position="148"/>
    </location>
</feature>
<keyword evidence="1" id="KW-0472">Membrane</keyword>
<evidence type="ECO:0008006" key="4">
    <source>
        <dbReference type="Google" id="ProtNLM"/>
    </source>
</evidence>
<reference evidence="2" key="1">
    <citation type="submission" date="2021-10" db="EMBL/GenBank/DDBJ databases">
        <title>Anaerobic single-cell dispensing facilitates the cultivation of human gut bacteria.</title>
        <authorList>
            <person name="Afrizal A."/>
        </authorList>
    </citation>
    <scope>NUCLEOTIDE SEQUENCE</scope>
    <source>
        <strain evidence="2">CLA-AA-H250</strain>
    </source>
</reference>
<dbReference type="RefSeq" id="WP_308449744.1">
    <property type="nucleotide sequence ID" value="NZ_JAJEQC010000011.1"/>
</dbReference>
<evidence type="ECO:0000256" key="1">
    <source>
        <dbReference type="SAM" id="Phobius"/>
    </source>
</evidence>
<dbReference type="EMBL" id="JAJEQC010000011">
    <property type="protein sequence ID" value="MCC2137522.1"/>
    <property type="molecule type" value="Genomic_DNA"/>
</dbReference>
<evidence type="ECO:0000313" key="2">
    <source>
        <dbReference type="EMBL" id="MCC2137522.1"/>
    </source>
</evidence>
<name>A0AAE3DJA8_9FIRM</name>
<evidence type="ECO:0000313" key="3">
    <source>
        <dbReference type="Proteomes" id="UP001199424"/>
    </source>
</evidence>
<keyword evidence="1" id="KW-1133">Transmembrane helix</keyword>
<gene>
    <name evidence="2" type="ORF">LKD31_10910</name>
</gene>
<proteinExistence type="predicted"/>
<protein>
    <recommendedName>
        <fullName evidence="4">Transmembrane protein</fullName>
    </recommendedName>
</protein>
<dbReference type="Proteomes" id="UP001199424">
    <property type="component" value="Unassembled WGS sequence"/>
</dbReference>
<organism evidence="2 3">
    <name type="scientific">Hominenteromicrobium mulieris</name>
    <dbReference type="NCBI Taxonomy" id="2885357"/>
    <lineage>
        <taxon>Bacteria</taxon>
        <taxon>Bacillati</taxon>
        <taxon>Bacillota</taxon>
        <taxon>Clostridia</taxon>
        <taxon>Eubacteriales</taxon>
        <taxon>Oscillospiraceae</taxon>
        <taxon>Hominenteromicrobium</taxon>
    </lineage>
</organism>